<dbReference type="Proteomes" id="UP001189429">
    <property type="component" value="Unassembled WGS sequence"/>
</dbReference>
<reference evidence="1" key="1">
    <citation type="submission" date="2023-10" db="EMBL/GenBank/DDBJ databases">
        <authorList>
            <person name="Chen Y."/>
            <person name="Shah S."/>
            <person name="Dougan E. K."/>
            <person name="Thang M."/>
            <person name="Chan C."/>
        </authorList>
    </citation>
    <scope>NUCLEOTIDE SEQUENCE [LARGE SCALE GENOMIC DNA]</scope>
</reference>
<feature type="non-terminal residue" evidence="1">
    <location>
        <position position="201"/>
    </location>
</feature>
<comment type="caution">
    <text evidence="1">The sequence shown here is derived from an EMBL/GenBank/DDBJ whole genome shotgun (WGS) entry which is preliminary data.</text>
</comment>
<accession>A0ABN9QXX2</accession>
<sequence>WIEIVSMRVGTLSAARHRLLSGGRDAASLCHLDSRPAQLGGLRKAGRQIYVKLNGSSNYVYITRHKLLKNRHLRAAVMRPYTSQYPKFGSGVVLFLHASPREARRRPELTRVAAWPAFWLVVYARSDGREVYSCQSCEVLPGGLRELSDGALVLLSKHESLRHMLLSIYPVSPEGCLTVPPISEEEKQHYLSVGPVPLQGE</sequence>
<keyword evidence="2" id="KW-1185">Reference proteome</keyword>
<feature type="non-terminal residue" evidence="1">
    <location>
        <position position="1"/>
    </location>
</feature>
<organism evidence="1 2">
    <name type="scientific">Prorocentrum cordatum</name>
    <dbReference type="NCBI Taxonomy" id="2364126"/>
    <lineage>
        <taxon>Eukaryota</taxon>
        <taxon>Sar</taxon>
        <taxon>Alveolata</taxon>
        <taxon>Dinophyceae</taxon>
        <taxon>Prorocentrales</taxon>
        <taxon>Prorocentraceae</taxon>
        <taxon>Prorocentrum</taxon>
    </lineage>
</organism>
<name>A0ABN9QXX2_9DINO</name>
<protein>
    <submittedName>
        <fullName evidence="1">Uncharacterized protein</fullName>
    </submittedName>
</protein>
<proteinExistence type="predicted"/>
<evidence type="ECO:0000313" key="1">
    <source>
        <dbReference type="EMBL" id="CAK0808626.1"/>
    </source>
</evidence>
<dbReference type="EMBL" id="CAUYUJ010004224">
    <property type="protein sequence ID" value="CAK0808626.1"/>
    <property type="molecule type" value="Genomic_DNA"/>
</dbReference>
<evidence type="ECO:0000313" key="2">
    <source>
        <dbReference type="Proteomes" id="UP001189429"/>
    </source>
</evidence>
<gene>
    <name evidence="1" type="ORF">PCOR1329_LOCUS14158</name>
</gene>